<dbReference type="Proteomes" id="UP000028703">
    <property type="component" value="Unassembled WGS sequence"/>
</dbReference>
<protein>
    <submittedName>
        <fullName evidence="1">Uncharacterized protein</fullName>
    </submittedName>
</protein>
<name>A0A085Z0C0_9FLAO</name>
<comment type="caution">
    <text evidence="1">The sequence shown here is derived from an EMBL/GenBank/DDBJ whole genome shotgun (WGS) entry which is preliminary data.</text>
</comment>
<dbReference type="eggNOG" id="ENOG50346BM">
    <property type="taxonomic scope" value="Bacteria"/>
</dbReference>
<evidence type="ECO:0000313" key="1">
    <source>
        <dbReference type="EMBL" id="KFE97883.1"/>
    </source>
</evidence>
<keyword evidence="2" id="KW-1185">Reference proteome</keyword>
<dbReference type="AlphaFoldDB" id="A0A085Z0C0"/>
<evidence type="ECO:0000313" key="2">
    <source>
        <dbReference type="Proteomes" id="UP000028703"/>
    </source>
</evidence>
<sequence length="311" mass="36052">MQQQVFQRLLIQLHIQDHKATKMKNILILIALVFNLTSCLSQDINNKNMDINNTELFKTVLNVRVGLFKRLKAINQLDLSNSKEIVNELIKILNRQKTDPIPDLIDSDPVADERIIDLHIIGLLNKLKNTTENSRISVLVSKAIPFIREYDDERKIDAKIIKSINNKEVFSNIISLTRINDPVIIENAVVVLNNLKFPNAPVSGDVSFMLPPTRFKFKFSYLKDEMDLYVNKSEGKIQLSEGVKKFVESNNIQRANDNEFVEYESSLIEVLEKNISDIFDYYIEGNKIIICTHIESAKKWQNWWDVNKEKF</sequence>
<dbReference type="EMBL" id="JPRO01000023">
    <property type="protein sequence ID" value="KFE97883.1"/>
    <property type="molecule type" value="Genomic_DNA"/>
</dbReference>
<accession>A0A085Z0C0</accession>
<proteinExistence type="predicted"/>
<reference evidence="1 2" key="1">
    <citation type="submission" date="2014-07" db="EMBL/GenBank/DDBJ databases">
        <title>Genome of Chryseobacterium luteum DSM 18605.</title>
        <authorList>
            <person name="Stropko S.J."/>
            <person name="Pipes S.E."/>
            <person name="Newman J.D."/>
        </authorList>
    </citation>
    <scope>NUCLEOTIDE SEQUENCE [LARGE SCALE GENOMIC DNA]</scope>
    <source>
        <strain evidence="1 2">DSM 18605</strain>
    </source>
</reference>
<gene>
    <name evidence="1" type="ORF">IX38_19660</name>
</gene>
<organism evidence="1 2">
    <name type="scientific">Chryseobacterium luteum</name>
    <dbReference type="NCBI Taxonomy" id="421531"/>
    <lineage>
        <taxon>Bacteria</taxon>
        <taxon>Pseudomonadati</taxon>
        <taxon>Bacteroidota</taxon>
        <taxon>Flavobacteriia</taxon>
        <taxon>Flavobacteriales</taxon>
        <taxon>Weeksellaceae</taxon>
        <taxon>Chryseobacterium group</taxon>
        <taxon>Chryseobacterium</taxon>
    </lineage>
</organism>